<dbReference type="InterPro" id="IPR007387">
    <property type="entry name" value="TRAP_DctQ"/>
</dbReference>
<keyword evidence="7 9" id="KW-0472">Membrane</keyword>
<dbReference type="AlphaFoldDB" id="A0A0D2GGD5"/>
<feature type="transmembrane region" description="Helical" evidence="9">
    <location>
        <begin position="98"/>
        <end position="118"/>
    </location>
</feature>
<keyword evidence="5 9" id="KW-0812">Transmembrane</keyword>
<dbReference type="Proteomes" id="UP000032233">
    <property type="component" value="Unassembled WGS sequence"/>
</dbReference>
<evidence type="ECO:0000259" key="10">
    <source>
        <dbReference type="Pfam" id="PF04290"/>
    </source>
</evidence>
<keyword evidence="3" id="KW-1003">Cell membrane</keyword>
<organism evidence="11 12">
    <name type="scientific">Dethiosulfatarculus sandiegensis</name>
    <dbReference type="NCBI Taxonomy" id="1429043"/>
    <lineage>
        <taxon>Bacteria</taxon>
        <taxon>Pseudomonadati</taxon>
        <taxon>Thermodesulfobacteriota</taxon>
        <taxon>Desulfarculia</taxon>
        <taxon>Desulfarculales</taxon>
        <taxon>Desulfarculaceae</taxon>
        <taxon>Dethiosulfatarculus</taxon>
    </lineage>
</organism>
<comment type="subcellular location">
    <subcellularLocation>
        <location evidence="1">Cell inner membrane</location>
        <topology evidence="1">Multi-pass membrane protein</topology>
    </subcellularLocation>
</comment>
<dbReference type="PANTHER" id="PTHR35011">
    <property type="entry name" value="2,3-DIKETO-L-GULONATE TRAP TRANSPORTER SMALL PERMEASE PROTEIN YIAM"/>
    <property type="match status" value="1"/>
</dbReference>
<dbReference type="InterPro" id="IPR055348">
    <property type="entry name" value="DctQ"/>
</dbReference>
<dbReference type="OrthoDB" id="5454104at2"/>
<dbReference type="GO" id="GO:0015740">
    <property type="term" value="P:C4-dicarboxylate transport"/>
    <property type="evidence" value="ECO:0007669"/>
    <property type="project" value="TreeGrafter"/>
</dbReference>
<evidence type="ECO:0000256" key="1">
    <source>
        <dbReference type="ARBA" id="ARBA00004429"/>
    </source>
</evidence>
<feature type="transmembrane region" description="Helical" evidence="9">
    <location>
        <begin position="59"/>
        <end position="77"/>
    </location>
</feature>
<dbReference type="RefSeq" id="WP_052515110.1">
    <property type="nucleotide sequence ID" value="NZ_AZAC01000014.1"/>
</dbReference>
<evidence type="ECO:0000256" key="5">
    <source>
        <dbReference type="ARBA" id="ARBA00022692"/>
    </source>
</evidence>
<dbReference type="PANTHER" id="PTHR35011:SF10">
    <property type="entry name" value="TRAP TRANSPORTER SMALL PERMEASE PROTEIN"/>
    <property type="match status" value="1"/>
</dbReference>
<gene>
    <name evidence="11" type="ORF">X474_12620</name>
</gene>
<evidence type="ECO:0000256" key="7">
    <source>
        <dbReference type="ARBA" id="ARBA00023136"/>
    </source>
</evidence>
<evidence type="ECO:0000313" key="11">
    <source>
        <dbReference type="EMBL" id="KIX13962.1"/>
    </source>
</evidence>
<evidence type="ECO:0000256" key="9">
    <source>
        <dbReference type="SAM" id="Phobius"/>
    </source>
</evidence>
<keyword evidence="6 9" id="KW-1133">Transmembrane helix</keyword>
<keyword evidence="2" id="KW-0813">Transport</keyword>
<evidence type="ECO:0000256" key="6">
    <source>
        <dbReference type="ARBA" id="ARBA00022989"/>
    </source>
</evidence>
<name>A0A0D2GGD5_9BACT</name>
<dbReference type="PATRIC" id="fig|1429043.3.peg.2684"/>
<evidence type="ECO:0000313" key="12">
    <source>
        <dbReference type="Proteomes" id="UP000032233"/>
    </source>
</evidence>
<dbReference type="GO" id="GO:0022857">
    <property type="term" value="F:transmembrane transporter activity"/>
    <property type="evidence" value="ECO:0007669"/>
    <property type="project" value="TreeGrafter"/>
</dbReference>
<accession>A0A0D2GGD5</accession>
<evidence type="ECO:0000256" key="4">
    <source>
        <dbReference type="ARBA" id="ARBA00022519"/>
    </source>
</evidence>
<evidence type="ECO:0000256" key="8">
    <source>
        <dbReference type="ARBA" id="ARBA00038436"/>
    </source>
</evidence>
<keyword evidence="12" id="KW-1185">Reference proteome</keyword>
<dbReference type="EMBL" id="AZAC01000014">
    <property type="protein sequence ID" value="KIX13962.1"/>
    <property type="molecule type" value="Genomic_DNA"/>
</dbReference>
<sequence length="174" mass="19099">MQTDNPSGITGFAENLGRFIEMAAGAWCVICFVAMTLVALMGVFFRYVMQNPFMWTEEVARYLLVWMGFTAISIALRQGRHIKIEIAEKVAPKPVAKFLNYLVDALIALFMGVLFYQGVLMTANNMLSASTLPLSMEWIVVAVPVGAGLTLLQLFLGVVKKIAADLTKEGAKAE</sequence>
<evidence type="ECO:0000256" key="3">
    <source>
        <dbReference type="ARBA" id="ARBA00022475"/>
    </source>
</evidence>
<comment type="caution">
    <text evidence="11">The sequence shown here is derived from an EMBL/GenBank/DDBJ whole genome shotgun (WGS) entry which is preliminary data.</text>
</comment>
<feature type="domain" description="Tripartite ATP-independent periplasmic transporters DctQ component" evidence="10">
    <location>
        <begin position="35"/>
        <end position="160"/>
    </location>
</feature>
<dbReference type="InParanoid" id="A0A0D2GGD5"/>
<protein>
    <recommendedName>
        <fullName evidence="10">Tripartite ATP-independent periplasmic transporters DctQ component domain-containing protein</fullName>
    </recommendedName>
</protein>
<dbReference type="GO" id="GO:0005886">
    <property type="term" value="C:plasma membrane"/>
    <property type="evidence" value="ECO:0007669"/>
    <property type="project" value="UniProtKB-SubCell"/>
</dbReference>
<proteinExistence type="inferred from homology"/>
<keyword evidence="4" id="KW-0997">Cell inner membrane</keyword>
<reference evidence="11 12" key="1">
    <citation type="submission" date="2013-11" db="EMBL/GenBank/DDBJ databases">
        <title>Metagenomic analysis of a methanogenic consortium involved in long chain n-alkane degradation.</title>
        <authorList>
            <person name="Davidova I.A."/>
            <person name="Callaghan A.V."/>
            <person name="Wawrik B."/>
            <person name="Pruitt S."/>
            <person name="Marks C."/>
            <person name="Duncan K.E."/>
            <person name="Suflita J.M."/>
        </authorList>
    </citation>
    <scope>NUCLEOTIDE SEQUENCE [LARGE SCALE GENOMIC DNA]</scope>
    <source>
        <strain evidence="11 12">SPR</strain>
    </source>
</reference>
<dbReference type="Pfam" id="PF04290">
    <property type="entry name" value="DctQ"/>
    <property type="match status" value="1"/>
</dbReference>
<feature type="transmembrane region" description="Helical" evidence="9">
    <location>
        <begin position="24"/>
        <end position="47"/>
    </location>
</feature>
<dbReference type="STRING" id="1429043.X474_12620"/>
<comment type="similarity">
    <text evidence="8">Belongs to the TRAP transporter small permease family.</text>
</comment>
<feature type="transmembrane region" description="Helical" evidence="9">
    <location>
        <begin position="138"/>
        <end position="159"/>
    </location>
</feature>
<evidence type="ECO:0000256" key="2">
    <source>
        <dbReference type="ARBA" id="ARBA00022448"/>
    </source>
</evidence>